<name>A0A1H8LZ34_9RHOB</name>
<reference evidence="2 3" key="1">
    <citation type="submission" date="2016-10" db="EMBL/GenBank/DDBJ databases">
        <authorList>
            <person name="de Groot N.N."/>
        </authorList>
    </citation>
    <scope>NUCLEOTIDE SEQUENCE [LARGE SCALE GENOMIC DNA]</scope>
    <source>
        <strain evidence="2 3">CGMCC 1.10836</strain>
    </source>
</reference>
<evidence type="ECO:0000313" key="2">
    <source>
        <dbReference type="EMBL" id="SEO10158.1"/>
    </source>
</evidence>
<dbReference type="Gene3D" id="3.30.300.130">
    <property type="entry name" value="Fe-S cluster assembly (FSCA)"/>
    <property type="match status" value="1"/>
</dbReference>
<dbReference type="STRING" id="1077947.SAMN05216227_10476"/>
<dbReference type="Pfam" id="PF08712">
    <property type="entry name" value="Nfu_N"/>
    <property type="match status" value="1"/>
</dbReference>
<dbReference type="GO" id="GO:0051536">
    <property type="term" value="F:iron-sulfur cluster binding"/>
    <property type="evidence" value="ECO:0007669"/>
    <property type="project" value="InterPro"/>
</dbReference>
<dbReference type="RefSeq" id="WP_050520341.1">
    <property type="nucleotide sequence ID" value="NZ_FOCO01000047.1"/>
</dbReference>
<dbReference type="Gene3D" id="3.30.1370.70">
    <property type="entry name" value="Scaffold protein Nfu/NifU, N-terminal domain"/>
    <property type="match status" value="1"/>
</dbReference>
<dbReference type="SMART" id="SM00932">
    <property type="entry name" value="Nfu_N"/>
    <property type="match status" value="1"/>
</dbReference>
<sequence>MSELTSPLRIRAETSPADKHSMRFVLESDVQDGAMATFADAASAQGAPLAEALFAIPGVKMVDVSGAVVTVIKTHDSDWDALKALIANALRSNISQSSAPLGPRVKTLGQARTDAEIRLAVQEVLDRQANPAIASHGGHVRVTGVQDGVVSMLMSGGCQGCASSAATLRGGVEGMIRAAVPEVRDIVDVTDHAAGETPFYSNGPDAPPPPKRPLLYRPVPPDMIVREDGQFLISPDYLAPRLGMDAETLRAAMQSGEVVSQSESGIGEDAGKTRLIMRSSRRVWAIEIAADGSAYEIPAPRAATKAATAGSDLRNRIRAHLTSLSAADVPMTYGQLARAMGLYAPGSIAKVTQALEATMVEDAESGAPFLAALMVSKVGDGEAAKGFHLQARALGRGPGFGEDDRNYYQREFMGAIARQTAKT</sequence>
<dbReference type="GO" id="GO:0016226">
    <property type="term" value="P:iron-sulfur cluster assembly"/>
    <property type="evidence" value="ECO:0007669"/>
    <property type="project" value="InterPro"/>
</dbReference>
<feature type="domain" description="Scaffold protein Nfu/NifU N-terminal" evidence="1">
    <location>
        <begin position="10"/>
        <end position="97"/>
    </location>
</feature>
<dbReference type="PANTHER" id="PTHR11178:SF51">
    <property type="entry name" value="FE_S BIOGENESIS PROTEIN NFUA"/>
    <property type="match status" value="1"/>
</dbReference>
<protein>
    <submittedName>
        <fullName evidence="2">Fe-S cluster biogenesis protein NfuA, 4Fe-4S-binding domain</fullName>
    </submittedName>
</protein>
<dbReference type="Pfam" id="PF01106">
    <property type="entry name" value="NifU"/>
    <property type="match status" value="1"/>
</dbReference>
<dbReference type="PANTHER" id="PTHR11178">
    <property type="entry name" value="IRON-SULFUR CLUSTER SCAFFOLD PROTEIN NFU-RELATED"/>
    <property type="match status" value="1"/>
</dbReference>
<dbReference type="SUPFAM" id="SSF110836">
    <property type="entry name" value="Hypothetical protein SAV1430"/>
    <property type="match status" value="1"/>
</dbReference>
<dbReference type="Pfam" id="PF20132">
    <property type="entry name" value="DUF6522"/>
    <property type="match status" value="1"/>
</dbReference>
<dbReference type="InterPro" id="IPR034904">
    <property type="entry name" value="FSCA_dom_sf"/>
</dbReference>
<dbReference type="GO" id="GO:0005506">
    <property type="term" value="F:iron ion binding"/>
    <property type="evidence" value="ECO:0007669"/>
    <property type="project" value="InterPro"/>
</dbReference>
<dbReference type="OrthoDB" id="14198at2"/>
<accession>A0A1H8LZ34</accession>
<gene>
    <name evidence="2" type="ORF">SAMN05216227_10476</name>
</gene>
<dbReference type="SUPFAM" id="SSF117916">
    <property type="entry name" value="Fe-S cluster assembly (FSCA) domain-like"/>
    <property type="match status" value="1"/>
</dbReference>
<keyword evidence="3" id="KW-1185">Reference proteome</keyword>
<dbReference type="Proteomes" id="UP000183002">
    <property type="component" value="Unassembled WGS sequence"/>
</dbReference>
<evidence type="ECO:0000313" key="3">
    <source>
        <dbReference type="Proteomes" id="UP000183002"/>
    </source>
</evidence>
<dbReference type="InterPro" id="IPR014824">
    <property type="entry name" value="Nfu/NifU_N"/>
</dbReference>
<evidence type="ECO:0000259" key="1">
    <source>
        <dbReference type="SMART" id="SM00932"/>
    </source>
</evidence>
<dbReference type="InterPro" id="IPR045389">
    <property type="entry name" value="DUF6522"/>
</dbReference>
<dbReference type="InterPro" id="IPR001075">
    <property type="entry name" value="NIF_FeS_clus_asmbl_NifU_C"/>
</dbReference>
<proteinExistence type="predicted"/>
<dbReference type="EMBL" id="FOCO01000047">
    <property type="protein sequence ID" value="SEO10158.1"/>
    <property type="molecule type" value="Genomic_DNA"/>
</dbReference>
<dbReference type="AlphaFoldDB" id="A0A1H8LZ34"/>
<organism evidence="2 3">
    <name type="scientific">Pseudorhodobacter antarcticus</name>
    <dbReference type="NCBI Taxonomy" id="1077947"/>
    <lineage>
        <taxon>Bacteria</taxon>
        <taxon>Pseudomonadati</taxon>
        <taxon>Pseudomonadota</taxon>
        <taxon>Alphaproteobacteria</taxon>
        <taxon>Rhodobacterales</taxon>
        <taxon>Paracoccaceae</taxon>
        <taxon>Pseudorhodobacter</taxon>
    </lineage>
</organism>
<dbReference type="InterPro" id="IPR036498">
    <property type="entry name" value="Nfu/NifU_N_sf"/>
</dbReference>